<evidence type="ECO:0000313" key="3">
    <source>
        <dbReference type="Proteomes" id="UP000631670"/>
    </source>
</evidence>
<gene>
    <name evidence="2" type="ORF">H4696_001029</name>
</gene>
<dbReference type="Pfam" id="PF03060">
    <property type="entry name" value="NMO"/>
    <property type="match status" value="1"/>
</dbReference>
<organism evidence="2 3">
    <name type="scientific">Amycolatopsis lexingtonensis</name>
    <dbReference type="NCBI Taxonomy" id="218822"/>
    <lineage>
        <taxon>Bacteria</taxon>
        <taxon>Bacillati</taxon>
        <taxon>Actinomycetota</taxon>
        <taxon>Actinomycetes</taxon>
        <taxon>Pseudonocardiales</taxon>
        <taxon>Pseudonocardiaceae</taxon>
        <taxon>Amycolatopsis</taxon>
    </lineage>
</organism>
<sequence length="639" mass="66429">MSTVLLWLVGGSLLAAGPILVLRGRQGRTQLKSELAQQRISFPGRDALPEPLGEFAELPVDSGARAKAYSDLIKSNVRRATRGRTYAELSQALHDAGGADENLVKLRETAFAGETLRASLLGAYQAARLPGGAPHDTRGRARSAAHRTGRRSARRGAGTPAGAGALVTGPGHPAIVQGGMGVAVSSWRLARTVAEAGQLGVVSGVALDALLARTLQRGDPGGHLRRALAHFPEPGLVERILHRYFVPGGIEPGRPFRGVARLGLPARPAATALTVVGNFAEVFLAKEGHTGPVGINYLEKIQLATPAAAYGAMLAGVDYVLVGAGIPTELPGLLDALAEPAPVDFPVAVAGSDQRHTLHFDPSALLPAAGPLRRPKLLAIISSAVLATRLSRDPRTRPDGFVLETPVAGGHSAPPRGRLQLSGSGEPVYGPRDDIEVAKVAATGLPFWLAGGFASPAGLAAAQAAGAAGIQVGTAFALSAESGIAPELKRQLLDRATDGTLEVHNDPHASPAGFPFKLARLPGTLADEQTYAARPRLCDLGYLRTPYHTPQGRIGYRCPAEPVADYVAKHGAAEDTIGRRCLCNGLVATVGLGQNRRDGYQETPLITLGQDLEFLPHLLPPGATGYSATDVLGYLLSGG</sequence>
<keyword evidence="2" id="KW-0560">Oxidoreductase</keyword>
<proteinExistence type="predicted"/>
<keyword evidence="2" id="KW-0223">Dioxygenase</keyword>
<keyword evidence="3" id="KW-1185">Reference proteome</keyword>
<evidence type="ECO:0000256" key="1">
    <source>
        <dbReference type="SAM" id="MobiDB-lite"/>
    </source>
</evidence>
<protein>
    <submittedName>
        <fullName evidence="2">NAD(P)H-dependent flavin oxidoreductase YrpB (Nitropropane dioxygenase family)</fullName>
    </submittedName>
</protein>
<accession>A0ABR9HSN1</accession>
<dbReference type="Proteomes" id="UP000631670">
    <property type="component" value="Unassembled WGS sequence"/>
</dbReference>
<dbReference type="RefSeq" id="WP_225955590.1">
    <property type="nucleotide sequence ID" value="NZ_JADBEG010000001.1"/>
</dbReference>
<dbReference type="SUPFAM" id="SSF51412">
    <property type="entry name" value="Inosine monophosphate dehydrogenase (IMPDH)"/>
    <property type="match status" value="1"/>
</dbReference>
<dbReference type="Gene3D" id="3.20.20.70">
    <property type="entry name" value="Aldolase class I"/>
    <property type="match status" value="1"/>
</dbReference>
<comment type="caution">
    <text evidence="2">The sequence shown here is derived from an EMBL/GenBank/DDBJ whole genome shotgun (WGS) entry which is preliminary data.</text>
</comment>
<feature type="region of interest" description="Disordered" evidence="1">
    <location>
        <begin position="129"/>
        <end position="168"/>
    </location>
</feature>
<dbReference type="PANTHER" id="PTHR32332">
    <property type="entry name" value="2-NITROPROPANE DIOXYGENASE"/>
    <property type="match status" value="1"/>
</dbReference>
<dbReference type="EMBL" id="JADBEG010000001">
    <property type="protein sequence ID" value="MBE1493929.1"/>
    <property type="molecule type" value="Genomic_DNA"/>
</dbReference>
<evidence type="ECO:0000313" key="2">
    <source>
        <dbReference type="EMBL" id="MBE1493929.1"/>
    </source>
</evidence>
<feature type="compositionally biased region" description="Low complexity" evidence="1">
    <location>
        <begin position="155"/>
        <end position="168"/>
    </location>
</feature>
<reference evidence="2 3" key="1">
    <citation type="submission" date="2020-10" db="EMBL/GenBank/DDBJ databases">
        <title>Sequencing the genomes of 1000 actinobacteria strains.</title>
        <authorList>
            <person name="Klenk H.-P."/>
        </authorList>
    </citation>
    <scope>NUCLEOTIDE SEQUENCE [LARGE SCALE GENOMIC DNA]</scope>
    <source>
        <strain evidence="2 3">DSM 44653</strain>
    </source>
</reference>
<dbReference type="PANTHER" id="PTHR32332:SF33">
    <property type="entry name" value="NITRONATE MONOOXYGENASE DOMAIN-CONTAINING PROTEIN"/>
    <property type="match status" value="1"/>
</dbReference>
<feature type="region of interest" description="Disordered" evidence="1">
    <location>
        <begin position="397"/>
        <end position="426"/>
    </location>
</feature>
<feature type="compositionally biased region" description="Basic residues" evidence="1">
    <location>
        <begin position="140"/>
        <end position="154"/>
    </location>
</feature>
<name>A0ABR9HSN1_9PSEU</name>
<dbReference type="InterPro" id="IPR013785">
    <property type="entry name" value="Aldolase_TIM"/>
</dbReference>
<dbReference type="GO" id="GO:0051213">
    <property type="term" value="F:dioxygenase activity"/>
    <property type="evidence" value="ECO:0007669"/>
    <property type="project" value="UniProtKB-KW"/>
</dbReference>